<proteinExistence type="predicted"/>
<keyword evidence="2" id="KW-1185">Reference proteome</keyword>
<comment type="caution">
    <text evidence="1">The sequence shown here is derived from an EMBL/GenBank/DDBJ whole genome shotgun (WGS) entry which is preliminary data.</text>
</comment>
<gene>
    <name evidence="1" type="ORF">DFR49_0896</name>
</gene>
<dbReference type="EMBL" id="QXDC01000002">
    <property type="protein sequence ID" value="RIA46356.1"/>
    <property type="molecule type" value="Genomic_DNA"/>
</dbReference>
<dbReference type="Proteomes" id="UP000266568">
    <property type="component" value="Unassembled WGS sequence"/>
</dbReference>
<dbReference type="RefSeq" id="WP_119034580.1">
    <property type="nucleotide sequence ID" value="NZ_QXDC01000002.1"/>
</dbReference>
<reference evidence="1 2" key="1">
    <citation type="submission" date="2018-08" db="EMBL/GenBank/DDBJ databases">
        <title>Genomic Encyclopedia of Type Strains, Phase IV (KMG-IV): sequencing the most valuable type-strain genomes for metagenomic binning, comparative biology and taxonomic classification.</title>
        <authorList>
            <person name="Goeker M."/>
        </authorList>
    </citation>
    <scope>NUCLEOTIDE SEQUENCE [LARGE SCALE GENOMIC DNA]</scope>
    <source>
        <strain evidence="1 2">DSM 25527</strain>
    </source>
</reference>
<organism evidence="1 2">
    <name type="scientific">Hephaestia caeni</name>
    <dbReference type="NCBI Taxonomy" id="645617"/>
    <lineage>
        <taxon>Bacteria</taxon>
        <taxon>Pseudomonadati</taxon>
        <taxon>Pseudomonadota</taxon>
        <taxon>Alphaproteobacteria</taxon>
        <taxon>Sphingomonadales</taxon>
        <taxon>Sphingomonadaceae</taxon>
        <taxon>Hephaestia</taxon>
    </lineage>
</organism>
<accession>A0A397P9U7</accession>
<dbReference type="AlphaFoldDB" id="A0A397P9U7"/>
<evidence type="ECO:0000313" key="2">
    <source>
        <dbReference type="Proteomes" id="UP000266568"/>
    </source>
</evidence>
<evidence type="ECO:0000313" key="1">
    <source>
        <dbReference type="EMBL" id="RIA46356.1"/>
    </source>
</evidence>
<name>A0A397P9U7_9SPHN</name>
<sequence length="158" mass="17401">MDHAINIPLSIPSDLTAFFRIARDEEEAEEMATFDRETLGPCVENYFAGLQTPDGQIVVSLTLPPKLVQSVVLSNALFGIDIGEDGLVTCFPHSMEMEAVAEADRTAKSFEKRHIDELVGTMLENVDPEFAGDLDDLKDRLTRSLAMVDKAIQTRDGS</sequence>
<protein>
    <submittedName>
        <fullName evidence="1">Uncharacterized protein</fullName>
    </submittedName>
</protein>